<evidence type="ECO:0000256" key="6">
    <source>
        <dbReference type="ARBA" id="ARBA00022723"/>
    </source>
</evidence>
<dbReference type="PROSITE" id="PS50950">
    <property type="entry name" value="ZF_THAP"/>
    <property type="match status" value="1"/>
</dbReference>
<keyword evidence="12" id="KW-0408">Iron</keyword>
<dbReference type="SMART" id="SM00692">
    <property type="entry name" value="DM3"/>
    <property type="match status" value="1"/>
</dbReference>
<dbReference type="AlphaFoldDB" id="A0A1B0DQJ8"/>
<dbReference type="Pfam" id="PF06155">
    <property type="entry name" value="GBBH-like_N"/>
    <property type="match status" value="1"/>
</dbReference>
<dbReference type="GO" id="GO:0003677">
    <property type="term" value="F:DNA binding"/>
    <property type="evidence" value="ECO:0007669"/>
    <property type="project" value="UniProtKB-UniRule"/>
</dbReference>
<dbReference type="Gene3D" id="3.60.130.10">
    <property type="entry name" value="Clavaminate synthase-like"/>
    <property type="match status" value="1"/>
</dbReference>
<evidence type="ECO:0000256" key="10">
    <source>
        <dbReference type="ARBA" id="ARBA00022964"/>
    </source>
</evidence>
<evidence type="ECO:0000256" key="1">
    <source>
        <dbReference type="ARBA" id="ARBA00001954"/>
    </source>
</evidence>
<evidence type="ECO:0000259" key="19">
    <source>
        <dbReference type="PROSITE" id="PS50950"/>
    </source>
</evidence>
<evidence type="ECO:0000256" key="18">
    <source>
        <dbReference type="ARBA" id="ARBA00049334"/>
    </source>
</evidence>
<evidence type="ECO:0000256" key="8">
    <source>
        <dbReference type="ARBA" id="ARBA00022833"/>
    </source>
</evidence>
<evidence type="ECO:0000256" key="12">
    <source>
        <dbReference type="ARBA" id="ARBA00023004"/>
    </source>
</evidence>
<evidence type="ECO:0000256" key="15">
    <source>
        <dbReference type="ARBA" id="ARBA00031778"/>
    </source>
</evidence>
<dbReference type="PANTHER" id="PTHR10696">
    <property type="entry name" value="GAMMA-BUTYROBETAINE HYDROXYLASE-RELATED"/>
    <property type="match status" value="1"/>
</dbReference>
<dbReference type="InterPro" id="IPR003819">
    <property type="entry name" value="TauD/TfdA-like"/>
</dbReference>
<accession>A0A1B0DQJ8</accession>
<comment type="cofactor">
    <cofactor evidence="2">
        <name>L-ascorbate</name>
        <dbReference type="ChEBI" id="CHEBI:38290"/>
    </cofactor>
</comment>
<dbReference type="InterPro" id="IPR006612">
    <property type="entry name" value="THAP_Znf"/>
</dbReference>
<organism evidence="20 21">
    <name type="scientific">Phlebotomus papatasi</name>
    <name type="common">Sandfly</name>
    <dbReference type="NCBI Taxonomy" id="29031"/>
    <lineage>
        <taxon>Eukaryota</taxon>
        <taxon>Metazoa</taxon>
        <taxon>Ecdysozoa</taxon>
        <taxon>Arthropoda</taxon>
        <taxon>Hexapoda</taxon>
        <taxon>Insecta</taxon>
        <taxon>Pterygota</taxon>
        <taxon>Neoptera</taxon>
        <taxon>Endopterygota</taxon>
        <taxon>Diptera</taxon>
        <taxon>Nematocera</taxon>
        <taxon>Psychodoidea</taxon>
        <taxon>Psychodidae</taxon>
        <taxon>Phlebotomus</taxon>
        <taxon>Phlebotomus</taxon>
    </lineage>
</organism>
<dbReference type="SUPFAM" id="SSF51197">
    <property type="entry name" value="Clavaminate synthase-like"/>
    <property type="match status" value="1"/>
</dbReference>
<name>A0A1B0DQJ8_PHLPP</name>
<dbReference type="Gene3D" id="6.20.210.20">
    <property type="entry name" value="THAP domain"/>
    <property type="match status" value="1"/>
</dbReference>
<dbReference type="GO" id="GO:0045329">
    <property type="term" value="P:carnitine biosynthetic process"/>
    <property type="evidence" value="ECO:0007669"/>
    <property type="project" value="UniProtKB-KW"/>
</dbReference>
<dbReference type="GO" id="GO:0005739">
    <property type="term" value="C:mitochondrion"/>
    <property type="evidence" value="ECO:0007669"/>
    <property type="project" value="TreeGrafter"/>
</dbReference>
<evidence type="ECO:0000313" key="21">
    <source>
        <dbReference type="Proteomes" id="UP000092462"/>
    </source>
</evidence>
<dbReference type="EnsemblMetazoa" id="PPAI010789-RA">
    <property type="protein sequence ID" value="PPAI010789-PA"/>
    <property type="gene ID" value="PPAI010789"/>
</dbReference>
<keyword evidence="7" id="KW-0863">Zinc-finger</keyword>
<comment type="similarity">
    <text evidence="4">Belongs to the gamma-BBH/TMLD family.</text>
</comment>
<keyword evidence="10" id="KW-0223">Dioxygenase</keyword>
<keyword evidence="9" id="KW-0124">Carnitine biosynthesis</keyword>
<dbReference type="InterPro" id="IPR042098">
    <property type="entry name" value="TauD-like_sf"/>
</dbReference>
<dbReference type="EMBL" id="AJVK01008619">
    <property type="status" value="NOT_ANNOTATED_CDS"/>
    <property type="molecule type" value="Genomic_DNA"/>
</dbReference>
<feature type="domain" description="THAP-type" evidence="19">
    <location>
        <begin position="7"/>
        <end position="87"/>
    </location>
</feature>
<evidence type="ECO:0000313" key="20">
    <source>
        <dbReference type="EnsemblMetazoa" id="PPAI010789-PA"/>
    </source>
</evidence>
<sequence>METGEKKKRACVVPVCKDERFDLVHKLPMNAERADEWINSLGIPELKNHPIDELRKRIFVCCRHFRKQDYKNVESRHLNKTAVPSINLKELDNFNVIDQSVMVKSIPEPEVIVPHPMQKVQSVVQRTRVKPDTSTNSRLLNAVKRKRKSEEHLEEEVLDDNISLNISNTRTAKIINQPSSTNHYFILPCLQERPRKRVLQKLDDEVSDLLVFANLPEVAEQEKAEELPRLSHALSVTSSDWRKQPIPLNFSNSNSVLSQPPAMSSDCISIPSRNLKLNYFWLRDHCRCSQCYNSTTKQRSFSILSLPANVTAKSCQLTDDSLAVSWSDGHESQYSWDFLVENMCELKERQSGRVLWNAEIIAKSDVARVPLGDFMSDDNVARNVVESLVQFGVAFVDKVPPNLSCTELAIKRLFPIHKTFFGEMWTFQSGVMKENDTAYTHEALGAHTDNTYFCDPSGLQVLHCTEFEGDGGESLLVDGYRVASEIRRKYPEVYERLCSTEIPFEYVDETHHHSYIAPIIKKDNINDSVEQIR</sequence>
<keyword evidence="21" id="KW-1185">Reference proteome</keyword>
<dbReference type="VEuPathDB" id="VectorBase:PPAI010789"/>
<evidence type="ECO:0000256" key="5">
    <source>
        <dbReference type="ARBA" id="ARBA00012267"/>
    </source>
</evidence>
<dbReference type="GO" id="GO:0050353">
    <property type="term" value="F:trimethyllysine dioxygenase activity"/>
    <property type="evidence" value="ECO:0007669"/>
    <property type="project" value="UniProtKB-EC"/>
</dbReference>
<keyword evidence="11" id="KW-0560">Oxidoreductase</keyword>
<dbReference type="InterPro" id="IPR038441">
    <property type="entry name" value="THAP_Znf_sf"/>
</dbReference>
<evidence type="ECO:0000256" key="4">
    <source>
        <dbReference type="ARBA" id="ARBA00008654"/>
    </source>
</evidence>
<dbReference type="SUPFAM" id="SSF57716">
    <property type="entry name" value="Glucocorticoid receptor-like (DNA-binding domain)"/>
    <property type="match status" value="1"/>
</dbReference>
<dbReference type="InterPro" id="IPR010376">
    <property type="entry name" value="GBBH-like_N"/>
</dbReference>
<dbReference type="Proteomes" id="UP000092462">
    <property type="component" value="Unassembled WGS sequence"/>
</dbReference>
<protein>
    <recommendedName>
        <fullName evidence="5">trimethyllysine dioxygenase</fullName>
        <ecNumber evidence="5">1.14.11.8</ecNumber>
    </recommendedName>
    <alternativeName>
        <fullName evidence="15">Epsilon-trimethyllysine 2-oxoglutarate dioxygenase</fullName>
    </alternativeName>
    <alternativeName>
        <fullName evidence="14">TML hydroxylase</fullName>
    </alternativeName>
    <alternativeName>
        <fullName evidence="16">TML-alpha-ketoglutarate dioxygenase</fullName>
    </alternativeName>
</protein>
<dbReference type="VEuPathDB" id="VectorBase:PPAPM1_007578"/>
<keyword evidence="13" id="KW-0238">DNA-binding</keyword>
<keyword evidence="6" id="KW-0479">Metal-binding</keyword>
<dbReference type="InterPro" id="IPR050411">
    <property type="entry name" value="AlphaKG_dependent_hydroxylases"/>
</dbReference>
<evidence type="ECO:0000256" key="14">
    <source>
        <dbReference type="ARBA" id="ARBA00030363"/>
    </source>
</evidence>
<dbReference type="PANTHER" id="PTHR10696:SF51">
    <property type="entry name" value="TRIMETHYLLYSINE DIOXYGENASE, MITOCHONDRIAL"/>
    <property type="match status" value="1"/>
</dbReference>
<comment type="catalytic activity">
    <reaction evidence="18">
        <text>N(6),N(6),N(6)-trimethyl-L-lysine + 2-oxoglutarate + O2 = (3S)-3-hydroxy-N(6),N(6),N(6)-trimethyl-L-lysine + succinate + CO2</text>
        <dbReference type="Rhea" id="RHEA:14181"/>
        <dbReference type="ChEBI" id="CHEBI:15379"/>
        <dbReference type="ChEBI" id="CHEBI:16526"/>
        <dbReference type="ChEBI" id="CHEBI:16810"/>
        <dbReference type="ChEBI" id="CHEBI:30031"/>
        <dbReference type="ChEBI" id="CHEBI:58100"/>
        <dbReference type="ChEBI" id="CHEBI:141499"/>
        <dbReference type="EC" id="1.14.11.8"/>
    </reaction>
</comment>
<comment type="cofactor">
    <cofactor evidence="1">
        <name>Fe(2+)</name>
        <dbReference type="ChEBI" id="CHEBI:29033"/>
    </cofactor>
</comment>
<dbReference type="InterPro" id="IPR038492">
    <property type="entry name" value="GBBH-like_N_sf"/>
</dbReference>
<comment type="pathway">
    <text evidence="3">Amine and polyamine biosynthesis; carnitine biosynthesis.</text>
</comment>
<keyword evidence="8" id="KW-0862">Zinc</keyword>
<evidence type="ECO:0000256" key="13">
    <source>
        <dbReference type="ARBA" id="ARBA00023125"/>
    </source>
</evidence>
<evidence type="ECO:0000256" key="7">
    <source>
        <dbReference type="ARBA" id="ARBA00022771"/>
    </source>
</evidence>
<evidence type="ECO:0000256" key="11">
    <source>
        <dbReference type="ARBA" id="ARBA00023002"/>
    </source>
</evidence>
<evidence type="ECO:0000256" key="16">
    <source>
        <dbReference type="ARBA" id="ARBA00032283"/>
    </source>
</evidence>
<dbReference type="EMBL" id="AJVK01008620">
    <property type="status" value="NOT_ANNOTATED_CDS"/>
    <property type="molecule type" value="Genomic_DNA"/>
</dbReference>
<dbReference type="FunFam" id="3.30.2020.30:FF:000002">
    <property type="entry name" value="Putative gamma-butyrobetaine dioxygenase"/>
    <property type="match status" value="1"/>
</dbReference>
<evidence type="ECO:0000256" key="3">
    <source>
        <dbReference type="ARBA" id="ARBA00005022"/>
    </source>
</evidence>
<dbReference type="Pfam" id="PF02668">
    <property type="entry name" value="TauD"/>
    <property type="match status" value="1"/>
</dbReference>
<dbReference type="SMART" id="SM00980">
    <property type="entry name" value="THAP"/>
    <property type="match status" value="1"/>
</dbReference>
<evidence type="ECO:0000256" key="9">
    <source>
        <dbReference type="ARBA" id="ARBA00022873"/>
    </source>
</evidence>
<dbReference type="EC" id="1.14.11.8" evidence="5"/>
<reference evidence="20" key="1">
    <citation type="submission" date="2022-08" db="UniProtKB">
        <authorList>
            <consortium name="EnsemblMetazoa"/>
        </authorList>
    </citation>
    <scope>IDENTIFICATION</scope>
    <source>
        <strain evidence="20">Israel</strain>
    </source>
</reference>
<dbReference type="GO" id="GO:0008270">
    <property type="term" value="F:zinc ion binding"/>
    <property type="evidence" value="ECO:0007669"/>
    <property type="project" value="UniProtKB-KW"/>
</dbReference>
<comment type="function">
    <text evidence="17">Converts trimethyllysine (TML) into hydroxytrimethyllysine (HTML).</text>
</comment>
<dbReference type="Gene3D" id="3.30.2020.30">
    <property type="match status" value="1"/>
</dbReference>
<evidence type="ECO:0000256" key="17">
    <source>
        <dbReference type="ARBA" id="ARBA00046008"/>
    </source>
</evidence>
<evidence type="ECO:0000256" key="2">
    <source>
        <dbReference type="ARBA" id="ARBA00001961"/>
    </source>
</evidence>
<proteinExistence type="inferred from homology"/>
<dbReference type="Pfam" id="PF05485">
    <property type="entry name" value="THAP"/>
    <property type="match status" value="1"/>
</dbReference>